<sequence>MNYSKEQLPFTVDPATEHREAALTTASNSARSYGLVSAREQRTRTYPVQERPSALPARSSRFNSYSKPPPSMDNERSTLSLFAVPTSSSNLAWRAEATAARPITKSRMPGGQEEQRMPPPVSVLSDLDFHTHSTSHNSSLSTSGGYLAPSPSRAQSEAGTAPLAVFLDNFRARNVLVLPAKSCPSSEIPTRGSGREKTKATDEQGPTQGRRWFPATPLVIPPTYNSLLEEQILQEYLPTPKCRRCRS</sequence>
<feature type="region of interest" description="Disordered" evidence="1">
    <location>
        <begin position="100"/>
        <end position="155"/>
    </location>
</feature>
<feature type="compositionally biased region" description="Low complexity" evidence="1">
    <location>
        <begin position="132"/>
        <end position="143"/>
    </location>
</feature>
<reference evidence="2 3" key="1">
    <citation type="journal article" date="2007" name="Nature">
        <title>Evolution of genes and genomes on the Drosophila phylogeny.</title>
        <authorList>
            <consortium name="Drosophila 12 Genomes Consortium"/>
            <person name="Clark A.G."/>
            <person name="Eisen M.B."/>
            <person name="Smith D.R."/>
            <person name="Bergman C.M."/>
            <person name="Oliver B."/>
            <person name="Markow T.A."/>
            <person name="Kaufman T.C."/>
            <person name="Kellis M."/>
            <person name="Gelbart W."/>
            <person name="Iyer V.N."/>
            <person name="Pollard D.A."/>
            <person name="Sackton T.B."/>
            <person name="Larracuente A.M."/>
            <person name="Singh N.D."/>
            <person name="Abad J.P."/>
            <person name="Abt D.N."/>
            <person name="Adryan B."/>
            <person name="Aguade M."/>
            <person name="Akashi H."/>
            <person name="Anderson W.W."/>
            <person name="Aquadro C.F."/>
            <person name="Ardell D.H."/>
            <person name="Arguello R."/>
            <person name="Artieri C.G."/>
            <person name="Barbash D.A."/>
            <person name="Barker D."/>
            <person name="Barsanti P."/>
            <person name="Batterham P."/>
            <person name="Batzoglou S."/>
            <person name="Begun D."/>
            <person name="Bhutkar A."/>
            <person name="Blanco E."/>
            <person name="Bosak S.A."/>
            <person name="Bradley R.K."/>
            <person name="Brand A.D."/>
            <person name="Brent M.R."/>
            <person name="Brooks A.N."/>
            <person name="Brown R.H."/>
            <person name="Butlin R.K."/>
            <person name="Caggese C."/>
            <person name="Calvi B.R."/>
            <person name="Bernardo de Carvalho A."/>
            <person name="Caspi A."/>
            <person name="Castrezana S."/>
            <person name="Celniker S.E."/>
            <person name="Chang J.L."/>
            <person name="Chapple C."/>
            <person name="Chatterji S."/>
            <person name="Chinwalla A."/>
            <person name="Civetta A."/>
            <person name="Clifton S.W."/>
            <person name="Comeron J.M."/>
            <person name="Costello J.C."/>
            <person name="Coyne J.A."/>
            <person name="Daub J."/>
            <person name="David R.G."/>
            <person name="Delcher A.L."/>
            <person name="Delehaunty K."/>
            <person name="Do C.B."/>
            <person name="Ebling H."/>
            <person name="Edwards K."/>
            <person name="Eickbush T."/>
            <person name="Evans J.D."/>
            <person name="Filipski A."/>
            <person name="Findeiss S."/>
            <person name="Freyhult E."/>
            <person name="Fulton L."/>
            <person name="Fulton R."/>
            <person name="Garcia A.C."/>
            <person name="Gardiner A."/>
            <person name="Garfield D.A."/>
            <person name="Garvin B.E."/>
            <person name="Gibson G."/>
            <person name="Gilbert D."/>
            <person name="Gnerre S."/>
            <person name="Godfrey J."/>
            <person name="Good R."/>
            <person name="Gotea V."/>
            <person name="Gravely B."/>
            <person name="Greenberg A.J."/>
            <person name="Griffiths-Jones S."/>
            <person name="Gross S."/>
            <person name="Guigo R."/>
            <person name="Gustafson E.A."/>
            <person name="Haerty W."/>
            <person name="Hahn M.W."/>
            <person name="Halligan D.L."/>
            <person name="Halpern A.L."/>
            <person name="Halter G.M."/>
            <person name="Han M.V."/>
            <person name="Heger A."/>
            <person name="Hillier L."/>
            <person name="Hinrichs A.S."/>
            <person name="Holmes I."/>
            <person name="Hoskins R.A."/>
            <person name="Hubisz M.J."/>
            <person name="Hultmark D."/>
            <person name="Huntley M.A."/>
            <person name="Jaffe D.B."/>
            <person name="Jagadeeshan S."/>
            <person name="Jeck W.R."/>
            <person name="Johnson J."/>
            <person name="Jones C.D."/>
            <person name="Jordan W.C."/>
            <person name="Karpen G.H."/>
            <person name="Kataoka E."/>
            <person name="Keightley P.D."/>
            <person name="Kheradpour P."/>
            <person name="Kirkness E.F."/>
            <person name="Koerich L.B."/>
            <person name="Kristiansen K."/>
            <person name="Kudrna D."/>
            <person name="Kulathinal R.J."/>
            <person name="Kumar S."/>
            <person name="Kwok R."/>
            <person name="Lander E."/>
            <person name="Langley C.H."/>
            <person name="Lapoint R."/>
            <person name="Lazzaro B.P."/>
            <person name="Lee S.J."/>
            <person name="Levesque L."/>
            <person name="Li R."/>
            <person name="Lin C.F."/>
            <person name="Lin M.F."/>
            <person name="Lindblad-Toh K."/>
            <person name="Llopart A."/>
            <person name="Long M."/>
            <person name="Low L."/>
            <person name="Lozovsky E."/>
            <person name="Lu J."/>
            <person name="Luo M."/>
            <person name="Machado C.A."/>
            <person name="Makalowski W."/>
            <person name="Marzo M."/>
            <person name="Matsuda M."/>
            <person name="Matzkin L."/>
            <person name="McAllister B."/>
            <person name="McBride C.S."/>
            <person name="McKernan B."/>
            <person name="McKernan K."/>
            <person name="Mendez-Lago M."/>
            <person name="Minx P."/>
            <person name="Mollenhauer M.U."/>
            <person name="Montooth K."/>
            <person name="Mount S.M."/>
            <person name="Mu X."/>
            <person name="Myers E."/>
            <person name="Negre B."/>
            <person name="Newfeld S."/>
            <person name="Nielsen R."/>
            <person name="Noor M.A."/>
            <person name="O'Grady P."/>
            <person name="Pachter L."/>
            <person name="Papaceit M."/>
            <person name="Parisi M.J."/>
            <person name="Parisi M."/>
            <person name="Parts L."/>
            <person name="Pedersen J.S."/>
            <person name="Pesole G."/>
            <person name="Phillippy A.M."/>
            <person name="Ponting C.P."/>
            <person name="Pop M."/>
            <person name="Porcelli D."/>
            <person name="Powell J.R."/>
            <person name="Prohaska S."/>
            <person name="Pruitt K."/>
            <person name="Puig M."/>
            <person name="Quesneville H."/>
            <person name="Ram K.R."/>
            <person name="Rand D."/>
            <person name="Rasmussen M.D."/>
            <person name="Reed L.K."/>
            <person name="Reenan R."/>
            <person name="Reily A."/>
            <person name="Remington K.A."/>
            <person name="Rieger T.T."/>
            <person name="Ritchie M.G."/>
            <person name="Robin C."/>
            <person name="Rogers Y.H."/>
            <person name="Rohde C."/>
            <person name="Rozas J."/>
            <person name="Rubenfield M.J."/>
            <person name="Ruiz A."/>
            <person name="Russo S."/>
            <person name="Salzberg S.L."/>
            <person name="Sanchez-Gracia A."/>
            <person name="Saranga D.J."/>
            <person name="Sato H."/>
            <person name="Schaeffer S.W."/>
            <person name="Schatz M.C."/>
            <person name="Schlenke T."/>
            <person name="Schwartz R."/>
            <person name="Segarra C."/>
            <person name="Singh R.S."/>
            <person name="Sirot L."/>
            <person name="Sirota M."/>
            <person name="Sisneros N.B."/>
            <person name="Smith C.D."/>
            <person name="Smith T.F."/>
            <person name="Spieth J."/>
            <person name="Stage D.E."/>
            <person name="Stark A."/>
            <person name="Stephan W."/>
            <person name="Strausberg R.L."/>
            <person name="Strempel S."/>
            <person name="Sturgill D."/>
            <person name="Sutton G."/>
            <person name="Sutton G.G."/>
            <person name="Tao W."/>
            <person name="Teichmann S."/>
            <person name="Tobari Y.N."/>
            <person name="Tomimura Y."/>
            <person name="Tsolas J.M."/>
            <person name="Valente V.L."/>
            <person name="Venter E."/>
            <person name="Venter J.C."/>
            <person name="Vicario S."/>
            <person name="Vieira F.G."/>
            <person name="Vilella A.J."/>
            <person name="Villasante A."/>
            <person name="Walenz B."/>
            <person name="Wang J."/>
            <person name="Wasserman M."/>
            <person name="Watts T."/>
            <person name="Wilson D."/>
            <person name="Wilson R.K."/>
            <person name="Wing R.A."/>
            <person name="Wolfner M.F."/>
            <person name="Wong A."/>
            <person name="Wong G.K."/>
            <person name="Wu C.I."/>
            <person name="Wu G."/>
            <person name="Yamamoto D."/>
            <person name="Yang H.P."/>
            <person name="Yang S.P."/>
            <person name="Yorke J.A."/>
            <person name="Yoshida K."/>
            <person name="Zdobnov E."/>
            <person name="Zhang P."/>
            <person name="Zhang Y."/>
            <person name="Zimin A.V."/>
            <person name="Baldwin J."/>
            <person name="Abdouelleil A."/>
            <person name="Abdulkadir J."/>
            <person name="Abebe A."/>
            <person name="Abera B."/>
            <person name="Abreu J."/>
            <person name="Acer S.C."/>
            <person name="Aftuck L."/>
            <person name="Alexander A."/>
            <person name="An P."/>
            <person name="Anderson E."/>
            <person name="Anderson S."/>
            <person name="Arachi H."/>
            <person name="Azer M."/>
            <person name="Bachantsang P."/>
            <person name="Barry A."/>
            <person name="Bayul T."/>
            <person name="Berlin A."/>
            <person name="Bessette D."/>
            <person name="Bloom T."/>
            <person name="Blye J."/>
            <person name="Boguslavskiy L."/>
            <person name="Bonnet C."/>
            <person name="Boukhgalter B."/>
            <person name="Bourzgui I."/>
            <person name="Brown A."/>
            <person name="Cahill P."/>
            <person name="Channer S."/>
            <person name="Cheshatsang Y."/>
            <person name="Chuda L."/>
            <person name="Citroen M."/>
            <person name="Collymore A."/>
            <person name="Cooke P."/>
            <person name="Costello M."/>
            <person name="D'Aco K."/>
            <person name="Daza R."/>
            <person name="De Haan G."/>
            <person name="DeGray S."/>
            <person name="DeMaso C."/>
            <person name="Dhargay N."/>
            <person name="Dooley K."/>
            <person name="Dooley E."/>
            <person name="Doricent M."/>
            <person name="Dorje P."/>
            <person name="Dorjee K."/>
            <person name="Dupes A."/>
            <person name="Elong R."/>
            <person name="Falk J."/>
            <person name="Farina A."/>
            <person name="Faro S."/>
            <person name="Ferguson D."/>
            <person name="Fisher S."/>
            <person name="Foley C.D."/>
            <person name="Franke A."/>
            <person name="Friedrich D."/>
            <person name="Gadbois L."/>
            <person name="Gearin G."/>
            <person name="Gearin C.R."/>
            <person name="Giannoukos G."/>
            <person name="Goode T."/>
            <person name="Graham J."/>
            <person name="Grandbois E."/>
            <person name="Grewal S."/>
            <person name="Gyaltsen K."/>
            <person name="Hafez N."/>
            <person name="Hagos B."/>
            <person name="Hall J."/>
            <person name="Henson C."/>
            <person name="Hollinger A."/>
            <person name="Honan T."/>
            <person name="Huard M.D."/>
            <person name="Hughes L."/>
            <person name="Hurhula B."/>
            <person name="Husby M.E."/>
            <person name="Kamat A."/>
            <person name="Kanga B."/>
            <person name="Kashin S."/>
            <person name="Khazanovich D."/>
            <person name="Kisner P."/>
            <person name="Lance K."/>
            <person name="Lara M."/>
            <person name="Lee W."/>
            <person name="Lennon N."/>
            <person name="Letendre F."/>
            <person name="LeVine R."/>
            <person name="Lipovsky A."/>
            <person name="Liu X."/>
            <person name="Liu J."/>
            <person name="Liu S."/>
            <person name="Lokyitsang T."/>
            <person name="Lokyitsang Y."/>
            <person name="Lubonja R."/>
            <person name="Lui A."/>
            <person name="MacDonald P."/>
            <person name="Magnisalis V."/>
            <person name="Maru K."/>
            <person name="Matthews C."/>
            <person name="McCusker W."/>
            <person name="McDonough S."/>
            <person name="Mehta T."/>
            <person name="Meldrim J."/>
            <person name="Meneus L."/>
            <person name="Mihai O."/>
            <person name="Mihalev A."/>
            <person name="Mihova T."/>
            <person name="Mittelman R."/>
            <person name="Mlenga V."/>
            <person name="Montmayeur A."/>
            <person name="Mulrain L."/>
            <person name="Navidi A."/>
            <person name="Naylor J."/>
            <person name="Negash T."/>
            <person name="Nguyen T."/>
            <person name="Nguyen N."/>
            <person name="Nicol R."/>
            <person name="Norbu C."/>
            <person name="Norbu N."/>
            <person name="Novod N."/>
            <person name="O'Neill B."/>
            <person name="Osman S."/>
            <person name="Markiewicz E."/>
            <person name="Oyono O.L."/>
            <person name="Patti C."/>
            <person name="Phunkhang P."/>
            <person name="Pierre F."/>
            <person name="Priest M."/>
            <person name="Raghuraman S."/>
            <person name="Rege F."/>
            <person name="Reyes R."/>
            <person name="Rise C."/>
            <person name="Rogov P."/>
            <person name="Ross K."/>
            <person name="Ryan E."/>
            <person name="Settipalli S."/>
            <person name="Shea T."/>
            <person name="Sherpa N."/>
            <person name="Shi L."/>
            <person name="Shih D."/>
            <person name="Sparrow T."/>
            <person name="Spaulding J."/>
            <person name="Stalker J."/>
            <person name="Stange-Thomann N."/>
            <person name="Stavropoulos S."/>
            <person name="Stone C."/>
            <person name="Strader C."/>
            <person name="Tesfaye S."/>
            <person name="Thomson T."/>
            <person name="Thoulutsang Y."/>
            <person name="Thoulutsang D."/>
            <person name="Topham K."/>
            <person name="Topping I."/>
            <person name="Tsamla T."/>
            <person name="Vassiliev H."/>
            <person name="Vo A."/>
            <person name="Wangchuk T."/>
            <person name="Wangdi T."/>
            <person name="Weiand M."/>
            <person name="Wilkinson J."/>
            <person name="Wilson A."/>
            <person name="Yadav S."/>
            <person name="Young G."/>
            <person name="Yu Q."/>
            <person name="Zembek L."/>
            <person name="Zhong D."/>
            <person name="Zimmer A."/>
            <person name="Zwirko Z."/>
            <person name="Jaffe D.B."/>
            <person name="Alvarez P."/>
            <person name="Brockman W."/>
            <person name="Butler J."/>
            <person name="Chin C."/>
            <person name="Gnerre S."/>
            <person name="Grabherr M."/>
            <person name="Kleber M."/>
            <person name="Mauceli E."/>
            <person name="MacCallum I."/>
        </authorList>
    </citation>
    <scope>NUCLEOTIDE SEQUENCE [LARGE SCALE GENOMIC DNA]</scope>
    <source>
        <strain evidence="3">MSH-3 / Tucson 14011-0111.49</strain>
    </source>
</reference>
<feature type="region of interest" description="Disordered" evidence="1">
    <location>
        <begin position="185"/>
        <end position="214"/>
    </location>
</feature>
<evidence type="ECO:0000313" key="2">
    <source>
        <dbReference type="EMBL" id="EDW30551.1"/>
    </source>
</evidence>
<name>B4H2I4_DROPE</name>
<evidence type="ECO:0000256" key="1">
    <source>
        <dbReference type="SAM" id="MobiDB-lite"/>
    </source>
</evidence>
<dbReference type="Proteomes" id="UP000008744">
    <property type="component" value="Unassembled WGS sequence"/>
</dbReference>
<feature type="region of interest" description="Disordered" evidence="1">
    <location>
        <begin position="28"/>
        <end position="74"/>
    </location>
</feature>
<dbReference type="AlphaFoldDB" id="B4H2I4"/>
<accession>B4H2I4</accession>
<proteinExistence type="predicted"/>
<keyword evidence="3" id="KW-1185">Reference proteome</keyword>
<dbReference type="OrthoDB" id="7872923at2759"/>
<feature type="compositionally biased region" description="Basic and acidic residues" evidence="1">
    <location>
        <begin position="193"/>
        <end position="202"/>
    </location>
</feature>
<dbReference type="HOGENOM" id="CLU_1125545_0_0_1"/>
<organism evidence="3">
    <name type="scientific">Drosophila persimilis</name>
    <name type="common">Fruit fly</name>
    <dbReference type="NCBI Taxonomy" id="7234"/>
    <lineage>
        <taxon>Eukaryota</taxon>
        <taxon>Metazoa</taxon>
        <taxon>Ecdysozoa</taxon>
        <taxon>Arthropoda</taxon>
        <taxon>Hexapoda</taxon>
        <taxon>Insecta</taxon>
        <taxon>Pterygota</taxon>
        <taxon>Neoptera</taxon>
        <taxon>Endopterygota</taxon>
        <taxon>Diptera</taxon>
        <taxon>Brachycera</taxon>
        <taxon>Muscomorpha</taxon>
        <taxon>Ephydroidea</taxon>
        <taxon>Drosophilidae</taxon>
        <taxon>Drosophila</taxon>
        <taxon>Sophophora</taxon>
    </lineage>
</organism>
<dbReference type="STRING" id="7234.B4H2I4"/>
<gene>
    <name evidence="2" type="primary">Dper\GL26786</name>
    <name evidence="2" type="ORF">Dper_GL26786</name>
</gene>
<protein>
    <submittedName>
        <fullName evidence="2">GL26786</fullName>
    </submittedName>
</protein>
<dbReference type="EMBL" id="CH479204">
    <property type="protein sequence ID" value="EDW30551.1"/>
    <property type="molecule type" value="Genomic_DNA"/>
</dbReference>
<evidence type="ECO:0000313" key="3">
    <source>
        <dbReference type="Proteomes" id="UP000008744"/>
    </source>
</evidence>